<feature type="domain" description="ABC transmembrane type-1" evidence="9">
    <location>
        <begin position="364"/>
        <end position="558"/>
    </location>
</feature>
<dbReference type="RefSeq" id="WP_377042569.1">
    <property type="nucleotide sequence ID" value="NZ_JBHLUN010000001.1"/>
</dbReference>
<evidence type="ECO:0000313" key="10">
    <source>
        <dbReference type="EMBL" id="MFC0406882.1"/>
    </source>
</evidence>
<accession>A0ABV6JME2</accession>
<dbReference type="PANTHER" id="PTHR43357">
    <property type="entry name" value="INNER MEMBRANE ABC TRANSPORTER PERMEASE PROTEIN YDCV"/>
    <property type="match status" value="1"/>
</dbReference>
<evidence type="ECO:0000256" key="3">
    <source>
        <dbReference type="ARBA" id="ARBA00022475"/>
    </source>
</evidence>
<comment type="caution">
    <text evidence="10">The sequence shown here is derived from an EMBL/GenBank/DDBJ whole genome shotgun (WGS) entry which is preliminary data.</text>
</comment>
<evidence type="ECO:0000256" key="2">
    <source>
        <dbReference type="ARBA" id="ARBA00022448"/>
    </source>
</evidence>
<protein>
    <submittedName>
        <fullName evidence="10">ABC transporter permease</fullName>
    </submittedName>
</protein>
<keyword evidence="6 8" id="KW-1133">Transmembrane helix</keyword>
<feature type="transmembrane region" description="Helical" evidence="8">
    <location>
        <begin position="402"/>
        <end position="423"/>
    </location>
</feature>
<evidence type="ECO:0000256" key="1">
    <source>
        <dbReference type="ARBA" id="ARBA00004429"/>
    </source>
</evidence>
<feature type="transmembrane region" description="Helical" evidence="8">
    <location>
        <begin position="79"/>
        <end position="102"/>
    </location>
</feature>
<dbReference type="Gene3D" id="1.10.3720.10">
    <property type="entry name" value="MetI-like"/>
    <property type="match status" value="2"/>
</dbReference>
<feature type="transmembrane region" description="Helical" evidence="8">
    <location>
        <begin position="508"/>
        <end position="527"/>
    </location>
</feature>
<evidence type="ECO:0000256" key="4">
    <source>
        <dbReference type="ARBA" id="ARBA00022519"/>
    </source>
</evidence>
<keyword evidence="5 8" id="KW-0812">Transmembrane</keyword>
<organism evidence="10 11">
    <name type="scientific">Roseomonas elaeocarpi</name>
    <dbReference type="NCBI Taxonomy" id="907779"/>
    <lineage>
        <taxon>Bacteria</taxon>
        <taxon>Pseudomonadati</taxon>
        <taxon>Pseudomonadota</taxon>
        <taxon>Alphaproteobacteria</taxon>
        <taxon>Acetobacterales</taxon>
        <taxon>Roseomonadaceae</taxon>
        <taxon>Roseomonas</taxon>
    </lineage>
</organism>
<feature type="transmembrane region" description="Helical" evidence="8">
    <location>
        <begin position="435"/>
        <end position="452"/>
    </location>
</feature>
<evidence type="ECO:0000256" key="5">
    <source>
        <dbReference type="ARBA" id="ARBA00022692"/>
    </source>
</evidence>
<keyword evidence="11" id="KW-1185">Reference proteome</keyword>
<dbReference type="Proteomes" id="UP001589865">
    <property type="component" value="Unassembled WGS sequence"/>
</dbReference>
<evidence type="ECO:0000256" key="7">
    <source>
        <dbReference type="ARBA" id="ARBA00023136"/>
    </source>
</evidence>
<dbReference type="CDD" id="cd06261">
    <property type="entry name" value="TM_PBP2"/>
    <property type="match status" value="2"/>
</dbReference>
<dbReference type="EMBL" id="JBHLUN010000001">
    <property type="protein sequence ID" value="MFC0406882.1"/>
    <property type="molecule type" value="Genomic_DNA"/>
</dbReference>
<comment type="similarity">
    <text evidence="8">Belongs to the binding-protein-dependent transport system permease family.</text>
</comment>
<evidence type="ECO:0000256" key="6">
    <source>
        <dbReference type="ARBA" id="ARBA00022989"/>
    </source>
</evidence>
<feature type="transmembrane region" description="Helical" evidence="8">
    <location>
        <begin position="368"/>
        <end position="390"/>
    </location>
</feature>
<keyword evidence="7 8" id="KW-0472">Membrane</keyword>
<dbReference type="SUPFAM" id="SSF161098">
    <property type="entry name" value="MetI-like"/>
    <property type="match status" value="2"/>
</dbReference>
<feature type="transmembrane region" description="Helical" evidence="8">
    <location>
        <begin position="304"/>
        <end position="333"/>
    </location>
</feature>
<feature type="transmembrane region" description="Helical" evidence="8">
    <location>
        <begin position="256"/>
        <end position="276"/>
    </location>
</feature>
<sequence length="566" mass="58961">MRAAGMARGMRAGGMGRASPLAPLTVAALLVLVALPVLFVVLQAVFPRLGAGSLAAPFSALGPALADPRLPGLLGNTLALGLSVVALSAVIALPLGACRALFRIPLAPLWDLLFLLPFMLPPYIATLGWIAALQPRGYLQQLVGFNLAGFLFSMPGIAVVIALHAFPVVYFAVSRTLEAVGGRLADVARVFGASPWRAFGRVTLPLAWPGLAASLLLVFAMAVEEYGTPAALGRSFGFEVLVTAIDHRVSDWPIDLPGAATLSLILVLLSVAAFALQWRLLARRSFETTAGKPQPLNKRPLGRWAVPVLGGFTVAAILATLLPIAAILAAALARRVSGGLALNNLGLQNFAAILGEGSDAWQALLNSLLLGLAAALLTGVLGTAAAVLMVRGQMRGRAALDALAMLPNALPGIVVAVGLILAWNQPALPITPYNTPLILILAYGCILLPYPLRYAQAALRQIGPNLEAAARVSGATPWRVMLRVLVPLMAPSLVAAMLLVFAVAARELVASLLVAPVGMLTVAGFIWRQFEQGSVGVGMAMAFVALAVTTLLPLTVLAVLRRAEQP</sequence>
<dbReference type="PROSITE" id="PS50928">
    <property type="entry name" value="ABC_TM1"/>
    <property type="match status" value="2"/>
</dbReference>
<keyword evidence="3" id="KW-1003">Cell membrane</keyword>
<reference evidence="10 11" key="1">
    <citation type="submission" date="2024-09" db="EMBL/GenBank/DDBJ databases">
        <authorList>
            <person name="Sun Q."/>
            <person name="Mori K."/>
        </authorList>
    </citation>
    <scope>NUCLEOTIDE SEQUENCE [LARGE SCALE GENOMIC DNA]</scope>
    <source>
        <strain evidence="10 11">TBRC 5777</strain>
    </source>
</reference>
<feature type="transmembrane region" description="Helical" evidence="8">
    <location>
        <begin position="206"/>
        <end position="223"/>
    </location>
</feature>
<comment type="subcellular location">
    <subcellularLocation>
        <location evidence="1">Cell inner membrane</location>
        <topology evidence="1">Multi-pass membrane protein</topology>
    </subcellularLocation>
    <subcellularLocation>
        <location evidence="8">Cell membrane</location>
        <topology evidence="8">Multi-pass membrane protein</topology>
    </subcellularLocation>
</comment>
<feature type="transmembrane region" description="Helical" evidence="8">
    <location>
        <begin position="152"/>
        <end position="173"/>
    </location>
</feature>
<dbReference type="PANTHER" id="PTHR43357:SF4">
    <property type="entry name" value="INNER MEMBRANE ABC TRANSPORTER PERMEASE PROTEIN YDCV"/>
    <property type="match status" value="1"/>
</dbReference>
<feature type="transmembrane region" description="Helical" evidence="8">
    <location>
        <begin position="480"/>
        <end position="502"/>
    </location>
</feature>
<dbReference type="Pfam" id="PF00528">
    <property type="entry name" value="BPD_transp_1"/>
    <property type="match status" value="2"/>
</dbReference>
<gene>
    <name evidence="10" type="ORF">ACFFGY_01390</name>
</gene>
<feature type="domain" description="ABC transmembrane type-1" evidence="9">
    <location>
        <begin position="74"/>
        <end position="277"/>
    </location>
</feature>
<dbReference type="InterPro" id="IPR035906">
    <property type="entry name" value="MetI-like_sf"/>
</dbReference>
<evidence type="ECO:0000256" key="8">
    <source>
        <dbReference type="RuleBase" id="RU363032"/>
    </source>
</evidence>
<dbReference type="InterPro" id="IPR000515">
    <property type="entry name" value="MetI-like"/>
</dbReference>
<name>A0ABV6JME2_9PROT</name>
<feature type="transmembrane region" description="Helical" evidence="8">
    <location>
        <begin position="109"/>
        <end position="132"/>
    </location>
</feature>
<proteinExistence type="inferred from homology"/>
<evidence type="ECO:0000313" key="11">
    <source>
        <dbReference type="Proteomes" id="UP001589865"/>
    </source>
</evidence>
<keyword evidence="2 8" id="KW-0813">Transport</keyword>
<keyword evidence="4" id="KW-0997">Cell inner membrane</keyword>
<feature type="transmembrane region" description="Helical" evidence="8">
    <location>
        <begin position="539"/>
        <end position="560"/>
    </location>
</feature>
<evidence type="ECO:0000259" key="9">
    <source>
        <dbReference type="PROSITE" id="PS50928"/>
    </source>
</evidence>